<protein>
    <submittedName>
        <fullName evidence="1">Uncharacterized protein</fullName>
    </submittedName>
</protein>
<evidence type="ECO:0000313" key="1">
    <source>
        <dbReference type="EMBL" id="GAH18227.1"/>
    </source>
</evidence>
<comment type="caution">
    <text evidence="1">The sequence shown here is derived from an EMBL/GenBank/DDBJ whole genome shotgun (WGS) entry which is preliminary data.</text>
</comment>
<organism evidence="1">
    <name type="scientific">marine sediment metagenome</name>
    <dbReference type="NCBI Taxonomy" id="412755"/>
    <lineage>
        <taxon>unclassified sequences</taxon>
        <taxon>metagenomes</taxon>
        <taxon>ecological metagenomes</taxon>
    </lineage>
</organism>
<name>X1DDD3_9ZZZZ</name>
<feature type="non-terminal residue" evidence="1">
    <location>
        <position position="250"/>
    </location>
</feature>
<feature type="non-terminal residue" evidence="1">
    <location>
        <position position="1"/>
    </location>
</feature>
<reference evidence="1" key="1">
    <citation type="journal article" date="2014" name="Front. Microbiol.">
        <title>High frequency of phylogenetically diverse reductive dehalogenase-homologous genes in deep subseafloor sedimentary metagenomes.</title>
        <authorList>
            <person name="Kawai M."/>
            <person name="Futagami T."/>
            <person name="Toyoda A."/>
            <person name="Takaki Y."/>
            <person name="Nishi S."/>
            <person name="Hori S."/>
            <person name="Arai W."/>
            <person name="Tsubouchi T."/>
            <person name="Morono Y."/>
            <person name="Uchiyama I."/>
            <person name="Ito T."/>
            <person name="Fujiyama A."/>
            <person name="Inagaki F."/>
            <person name="Takami H."/>
        </authorList>
    </citation>
    <scope>NUCLEOTIDE SEQUENCE</scope>
    <source>
        <strain evidence="1">Expedition CK06-06</strain>
    </source>
</reference>
<dbReference type="EMBL" id="BART01031972">
    <property type="protein sequence ID" value="GAH18227.1"/>
    <property type="molecule type" value="Genomic_DNA"/>
</dbReference>
<sequence>PNTDYLLHRLGYISNIRVSKTKDGWVCSGPIQYNLMYPRSRPIVSNKNLVLLEKYRKRSLMQFLHHSYYITALALTDGHTIYRTKISISGHPLQVVGIWPWRENVVVWGYYQEEPGLFNHISSITILNARGKILKQFPITLPLKPMAVDEKNNLLLCQQEVDEKDFEQFLDPQILRVLELPSGTEKFQVKISPFTDLATDQDGNVYINFLNQRNDAWMDYAEKRASFLSACIEKYSVVPWQKIWSVKVTP</sequence>
<gene>
    <name evidence="1" type="ORF">S01H4_55401</name>
</gene>
<dbReference type="AlphaFoldDB" id="X1DDD3"/>
<proteinExistence type="predicted"/>
<accession>X1DDD3</accession>